<dbReference type="Pfam" id="PF04892">
    <property type="entry name" value="VanZ"/>
    <property type="match status" value="1"/>
</dbReference>
<keyword evidence="1" id="KW-0812">Transmembrane</keyword>
<feature type="transmembrane region" description="Helical" evidence="1">
    <location>
        <begin position="43"/>
        <end position="61"/>
    </location>
</feature>
<comment type="caution">
    <text evidence="3">The sequence shown here is derived from an EMBL/GenBank/DDBJ whole genome shotgun (WGS) entry which is preliminary data.</text>
</comment>
<keyword evidence="1" id="KW-1133">Transmembrane helix</keyword>
<keyword evidence="4" id="KW-1185">Reference proteome</keyword>
<evidence type="ECO:0000313" key="3">
    <source>
        <dbReference type="EMBL" id="RMB85880.1"/>
    </source>
</evidence>
<dbReference type="InterPro" id="IPR006976">
    <property type="entry name" value="VanZ-like"/>
</dbReference>
<organism evidence="3 4">
    <name type="scientific">Streptomyces shenzhenensis</name>
    <dbReference type="NCBI Taxonomy" id="943815"/>
    <lineage>
        <taxon>Bacteria</taxon>
        <taxon>Bacillati</taxon>
        <taxon>Actinomycetota</taxon>
        <taxon>Actinomycetes</taxon>
        <taxon>Kitasatosporales</taxon>
        <taxon>Streptomycetaceae</taxon>
        <taxon>Streptomyces</taxon>
    </lineage>
</organism>
<evidence type="ECO:0000313" key="4">
    <source>
        <dbReference type="Proteomes" id="UP000270471"/>
    </source>
</evidence>
<accession>A0A3M0ICV2</accession>
<evidence type="ECO:0000259" key="2">
    <source>
        <dbReference type="Pfam" id="PF04892"/>
    </source>
</evidence>
<evidence type="ECO:0000256" key="1">
    <source>
        <dbReference type="SAM" id="Phobius"/>
    </source>
</evidence>
<sequence>MIEASIRAVADLIPVFVVASVLIALPVALLARAKNWPVVTTTLWSVSLLGVLAVTLLPGGIGDAGKETVCYIGPSLRGVLSTTPGRLNVLLFVPVCFFGVCAFRRPIAVLAGGVLLTGSVEMLQALLPLGRSCSYSDLAANTIGTVAGVLCGIVWLALRRHRPLFTRRDAGTSMRLFGIGGAAIAAMFWLAITPVYGGPEAVGATSEQEKWAKSVATQVYGGQAKIVQVQQREPVPGFPGKVDVTTDKGNLTLLWPERKIQSAFSVNNQDDGGSLTPDQSKESAVRFAQKWYPDEIKGSKITFDPLAKGKAPYVLSYRRYVNDIMMPMRLDITVTSSGRIMGVTARLVEDPKLPKPELDKAAAEKRAEELTDLKAGSPVFLIAQEVSGEWRPVWIVNMIRDGESGPQGAAIYLDAVSGQMVQRQD</sequence>
<dbReference type="AlphaFoldDB" id="A0A3M0ICV2"/>
<dbReference type="Proteomes" id="UP000270471">
    <property type="component" value="Unassembled WGS sequence"/>
</dbReference>
<feature type="transmembrane region" description="Helical" evidence="1">
    <location>
        <begin position="170"/>
        <end position="192"/>
    </location>
</feature>
<protein>
    <recommendedName>
        <fullName evidence="2">VanZ-like domain-containing protein</fullName>
    </recommendedName>
</protein>
<dbReference type="EMBL" id="PENI01000005">
    <property type="protein sequence ID" value="RMB85880.1"/>
    <property type="molecule type" value="Genomic_DNA"/>
</dbReference>
<dbReference type="RefSeq" id="WP_121888984.1">
    <property type="nucleotide sequence ID" value="NZ_PENI01000005.1"/>
</dbReference>
<name>A0A3M0ICV2_9ACTN</name>
<proteinExistence type="predicted"/>
<gene>
    <name evidence="3" type="ORF">CTZ28_10175</name>
</gene>
<reference evidence="3 4" key="1">
    <citation type="submission" date="2017-11" db="EMBL/GenBank/DDBJ databases">
        <title>Draft genome of actinobacteria isolated from guarana (Paullinia cupana (Mart.) Ducke.</title>
        <authorList>
            <person name="Siqueira K.A."/>
            <person name="Liotti R.G."/>
            <person name="Mendes T.A.O."/>
            <person name="Soares M.A."/>
        </authorList>
    </citation>
    <scope>NUCLEOTIDE SEQUENCE [LARGE SCALE GENOMIC DNA]</scope>
    <source>
        <strain evidence="3 4">193</strain>
    </source>
</reference>
<feature type="transmembrane region" description="Helical" evidence="1">
    <location>
        <begin position="12"/>
        <end position="31"/>
    </location>
</feature>
<feature type="transmembrane region" description="Helical" evidence="1">
    <location>
        <begin position="108"/>
        <end position="127"/>
    </location>
</feature>
<feature type="transmembrane region" description="Helical" evidence="1">
    <location>
        <begin position="139"/>
        <end position="158"/>
    </location>
</feature>
<dbReference type="OrthoDB" id="3869358at2"/>
<feature type="domain" description="VanZ-like" evidence="2">
    <location>
        <begin position="87"/>
        <end position="154"/>
    </location>
</feature>
<feature type="transmembrane region" description="Helical" evidence="1">
    <location>
        <begin position="85"/>
        <end position="103"/>
    </location>
</feature>
<keyword evidence="1" id="KW-0472">Membrane</keyword>